<proteinExistence type="predicted"/>
<accession>A0A0C1YFI3</accession>
<evidence type="ECO:0000313" key="1">
    <source>
        <dbReference type="EMBL" id="NEV67446.1"/>
    </source>
</evidence>
<gene>
    <name evidence="1" type="ORF">QQ91_009990</name>
</gene>
<protein>
    <submittedName>
        <fullName evidence="1">Uncharacterized protein</fullName>
    </submittedName>
</protein>
<reference evidence="1" key="3">
    <citation type="submission" date="2020-02" db="EMBL/GenBank/DDBJ databases">
        <authorList>
            <person name="Sarangi A.N."/>
            <person name="Ghosh S."/>
            <person name="Mukherjee M."/>
            <person name="Tripathy S."/>
        </authorList>
    </citation>
    <scope>NUCLEOTIDE SEQUENCE</scope>
    <source>
        <strain evidence="1">BDU141951</strain>
    </source>
</reference>
<sequence>MSTAWLTTGATLPTATPIPARSLHLADITIQVPVVIPGYPVIVVPRREVEPSVTVRFVAEGDDWASIYLDGRLLFRANNTRRDHIVQLDPGAYYLEVTGVTSFDRWAAGYLDVGRNDANVVVIRYGKDSGVRVAGDPYVWLPDEVDD</sequence>
<reference evidence="1" key="1">
    <citation type="submission" date="2014-11" db="EMBL/GenBank/DDBJ databases">
        <authorList>
            <person name="Malar M.C."/>
            <person name="Sen D."/>
            <person name="Tripathy S."/>
        </authorList>
    </citation>
    <scope>NUCLEOTIDE SEQUENCE</scope>
    <source>
        <strain evidence="1">BDU141951</strain>
    </source>
</reference>
<name>A0A0C1YFI3_9CYAN</name>
<reference evidence="1" key="2">
    <citation type="journal article" date="2015" name="Genome Announc.">
        <title>Draft Genome Sequence of Filamentous Marine Cyanobacterium Lyngbya confervoides Strain BDU141951.</title>
        <authorList>
            <person name="Chandrababunaidu M.M."/>
            <person name="Sen D."/>
            <person name="Tripathy S."/>
        </authorList>
    </citation>
    <scope>NUCLEOTIDE SEQUENCE</scope>
    <source>
        <strain evidence="1">BDU141951</strain>
    </source>
</reference>
<organism evidence="1">
    <name type="scientific">Lyngbya confervoides BDU141951</name>
    <dbReference type="NCBI Taxonomy" id="1574623"/>
    <lineage>
        <taxon>Bacteria</taxon>
        <taxon>Bacillati</taxon>
        <taxon>Cyanobacteriota</taxon>
        <taxon>Cyanophyceae</taxon>
        <taxon>Oscillatoriophycideae</taxon>
        <taxon>Oscillatoriales</taxon>
        <taxon>Microcoleaceae</taxon>
        <taxon>Lyngbya</taxon>
    </lineage>
</organism>
<dbReference type="AlphaFoldDB" id="A0A0C1YFI3"/>
<dbReference type="EMBL" id="JTHE02000003">
    <property type="protein sequence ID" value="NEV67446.1"/>
    <property type="molecule type" value="Genomic_DNA"/>
</dbReference>
<comment type="caution">
    <text evidence="1">The sequence shown here is derived from an EMBL/GenBank/DDBJ whole genome shotgun (WGS) entry which is preliminary data.</text>
</comment>